<feature type="site" description="Contributes to redox potential value" evidence="8">
    <location>
        <position position="31"/>
    </location>
</feature>
<dbReference type="Gene3D" id="3.40.30.10">
    <property type="entry name" value="Glutaredoxin"/>
    <property type="match status" value="1"/>
</dbReference>
<dbReference type="PIRSF" id="PIRSF000077">
    <property type="entry name" value="Thioredoxin"/>
    <property type="match status" value="1"/>
</dbReference>
<keyword evidence="3" id="KW-0249">Electron transport</keyword>
<accession>A0A9C9EPF2</accession>
<evidence type="ECO:0000256" key="6">
    <source>
        <dbReference type="NCBIfam" id="TIGR01068"/>
    </source>
</evidence>
<gene>
    <name evidence="11" type="primary">trxA</name>
    <name evidence="11" type="ORF">ENI34_08110</name>
</gene>
<dbReference type="PANTHER" id="PTHR45663">
    <property type="entry name" value="GEO12009P1"/>
    <property type="match status" value="1"/>
</dbReference>
<keyword evidence="5 9" id="KW-0676">Redox-active center</keyword>
<evidence type="ECO:0000259" key="10">
    <source>
        <dbReference type="PROSITE" id="PS51352"/>
    </source>
</evidence>
<feature type="disulfide bond" description="Redox-active" evidence="9">
    <location>
        <begin position="30"/>
        <end position="33"/>
    </location>
</feature>
<evidence type="ECO:0000256" key="8">
    <source>
        <dbReference type="PIRSR" id="PIRSR000077-1"/>
    </source>
</evidence>
<dbReference type="PROSITE" id="PS51352">
    <property type="entry name" value="THIOREDOXIN_2"/>
    <property type="match status" value="1"/>
</dbReference>
<evidence type="ECO:0000256" key="4">
    <source>
        <dbReference type="ARBA" id="ARBA00023157"/>
    </source>
</evidence>
<name>A0A9C9EPF2_UNCW3</name>
<evidence type="ECO:0000256" key="3">
    <source>
        <dbReference type="ARBA" id="ARBA00022982"/>
    </source>
</evidence>
<dbReference type="Pfam" id="PF00085">
    <property type="entry name" value="Thioredoxin"/>
    <property type="match status" value="1"/>
</dbReference>
<dbReference type="GO" id="GO:0015035">
    <property type="term" value="F:protein-disulfide reductase activity"/>
    <property type="evidence" value="ECO:0007669"/>
    <property type="project" value="UniProtKB-UniRule"/>
</dbReference>
<dbReference type="Proteomes" id="UP000885826">
    <property type="component" value="Unassembled WGS sequence"/>
</dbReference>
<feature type="domain" description="Thioredoxin" evidence="10">
    <location>
        <begin position="1"/>
        <end position="106"/>
    </location>
</feature>
<dbReference type="InterPro" id="IPR013766">
    <property type="entry name" value="Thioredoxin_domain"/>
</dbReference>
<keyword evidence="2" id="KW-0813">Transport</keyword>
<evidence type="ECO:0000313" key="12">
    <source>
        <dbReference type="Proteomes" id="UP000885826"/>
    </source>
</evidence>
<dbReference type="NCBIfam" id="TIGR01068">
    <property type="entry name" value="thioredoxin"/>
    <property type="match status" value="1"/>
</dbReference>
<dbReference type="AlphaFoldDB" id="A0A9C9EPF2"/>
<feature type="active site" description="Nucleophile" evidence="8">
    <location>
        <position position="30"/>
    </location>
</feature>
<dbReference type="PROSITE" id="PS00194">
    <property type="entry name" value="THIOREDOXIN_1"/>
    <property type="match status" value="1"/>
</dbReference>
<evidence type="ECO:0000256" key="1">
    <source>
        <dbReference type="ARBA" id="ARBA00008987"/>
    </source>
</evidence>
<comment type="caution">
    <text evidence="11">The sequence shown here is derived from an EMBL/GenBank/DDBJ whole genome shotgun (WGS) entry which is preliminary data.</text>
</comment>
<protein>
    <recommendedName>
        <fullName evidence="6 7">Thioredoxin</fullName>
    </recommendedName>
</protein>
<evidence type="ECO:0000313" key="11">
    <source>
        <dbReference type="EMBL" id="HEC79086.1"/>
    </source>
</evidence>
<feature type="active site" description="Nucleophile" evidence="8">
    <location>
        <position position="33"/>
    </location>
</feature>
<dbReference type="GO" id="GO:0005829">
    <property type="term" value="C:cytosol"/>
    <property type="evidence" value="ECO:0007669"/>
    <property type="project" value="TreeGrafter"/>
</dbReference>
<organism evidence="11 12">
    <name type="scientific">candidate division WOR-3 bacterium</name>
    <dbReference type="NCBI Taxonomy" id="2052148"/>
    <lineage>
        <taxon>Bacteria</taxon>
        <taxon>Bacteria division WOR-3</taxon>
    </lineage>
</organism>
<reference evidence="11" key="1">
    <citation type="journal article" date="2020" name="mSystems">
        <title>Genome- and Community-Level Interaction Insights into Carbon Utilization and Element Cycling Functions of Hydrothermarchaeota in Hydrothermal Sediment.</title>
        <authorList>
            <person name="Zhou Z."/>
            <person name="Liu Y."/>
            <person name="Xu W."/>
            <person name="Pan J."/>
            <person name="Luo Z.H."/>
            <person name="Li M."/>
        </authorList>
    </citation>
    <scope>NUCLEOTIDE SEQUENCE</scope>
    <source>
        <strain evidence="11">HyVt-388</strain>
    </source>
</reference>
<evidence type="ECO:0000256" key="9">
    <source>
        <dbReference type="PIRSR" id="PIRSR000077-4"/>
    </source>
</evidence>
<dbReference type="CDD" id="cd02947">
    <property type="entry name" value="TRX_family"/>
    <property type="match status" value="1"/>
</dbReference>
<comment type="similarity">
    <text evidence="1 7">Belongs to the thioredoxin family.</text>
</comment>
<dbReference type="SUPFAM" id="SSF52833">
    <property type="entry name" value="Thioredoxin-like"/>
    <property type="match status" value="1"/>
</dbReference>
<dbReference type="InterPro" id="IPR005746">
    <property type="entry name" value="Thioredoxin"/>
</dbReference>
<feature type="site" description="Contributes to redox potential value" evidence="8">
    <location>
        <position position="32"/>
    </location>
</feature>
<evidence type="ECO:0000256" key="7">
    <source>
        <dbReference type="PIRNR" id="PIRNR000077"/>
    </source>
</evidence>
<dbReference type="InterPro" id="IPR017937">
    <property type="entry name" value="Thioredoxin_CS"/>
</dbReference>
<dbReference type="InterPro" id="IPR036249">
    <property type="entry name" value="Thioredoxin-like_sf"/>
</dbReference>
<dbReference type="GO" id="GO:0045454">
    <property type="term" value="P:cell redox homeostasis"/>
    <property type="evidence" value="ECO:0007669"/>
    <property type="project" value="TreeGrafter"/>
</dbReference>
<dbReference type="FunFam" id="3.40.30.10:FF:000001">
    <property type="entry name" value="Thioredoxin"/>
    <property type="match status" value="1"/>
</dbReference>
<keyword evidence="4 9" id="KW-1015">Disulfide bond</keyword>
<proteinExistence type="inferred from homology"/>
<dbReference type="EMBL" id="DRIG01000086">
    <property type="protein sequence ID" value="HEC79086.1"/>
    <property type="molecule type" value="Genomic_DNA"/>
</dbReference>
<evidence type="ECO:0000256" key="5">
    <source>
        <dbReference type="ARBA" id="ARBA00023284"/>
    </source>
</evidence>
<evidence type="ECO:0000256" key="2">
    <source>
        <dbReference type="ARBA" id="ARBA00022448"/>
    </source>
</evidence>
<dbReference type="PANTHER" id="PTHR45663:SF11">
    <property type="entry name" value="GEO12009P1"/>
    <property type="match status" value="1"/>
</dbReference>
<sequence length="108" mass="12275">MVRELTDSDFHQEVEKSELPYIVDFWAIWCAPCSMVAPILEEIAKEYDGKLKVGKVNVDNEIKTANEFGIQNIPTLIIFKQGKEVDRIIGAVPKAQILKKLKPYIEGQ</sequence>
<feature type="site" description="Deprotonates C-terminal active site Cys" evidence="8">
    <location>
        <position position="24"/>
    </location>
</feature>
<dbReference type="PRINTS" id="PR00421">
    <property type="entry name" value="THIOREDOXIN"/>
</dbReference>